<dbReference type="InterPro" id="IPR027417">
    <property type="entry name" value="P-loop_NTPase"/>
</dbReference>
<dbReference type="InterPro" id="IPR002182">
    <property type="entry name" value="NB-ARC"/>
</dbReference>
<dbReference type="FunFam" id="1.10.10.10:FF:000322">
    <property type="entry name" value="Probable disease resistance protein At1g63360"/>
    <property type="match status" value="1"/>
</dbReference>
<feature type="chain" id="PRO_5042104415" evidence="8">
    <location>
        <begin position="23"/>
        <end position="974"/>
    </location>
</feature>
<evidence type="ECO:0000256" key="1">
    <source>
        <dbReference type="ARBA" id="ARBA00008894"/>
    </source>
</evidence>
<dbReference type="AlphaFoldDB" id="A0AAD8T2S0"/>
<dbReference type="FunFam" id="3.40.50.300:FF:001091">
    <property type="entry name" value="Probable disease resistance protein At1g61300"/>
    <property type="match status" value="1"/>
</dbReference>
<dbReference type="Gene3D" id="3.80.10.10">
    <property type="entry name" value="Ribonuclease Inhibitor"/>
    <property type="match status" value="1"/>
</dbReference>
<dbReference type="PRINTS" id="PR00364">
    <property type="entry name" value="DISEASERSIST"/>
</dbReference>
<dbReference type="GO" id="GO:0043531">
    <property type="term" value="F:ADP binding"/>
    <property type="evidence" value="ECO:0007669"/>
    <property type="project" value="InterPro"/>
</dbReference>
<dbReference type="InterPro" id="IPR032675">
    <property type="entry name" value="LRR_dom_sf"/>
</dbReference>
<comment type="caution">
    <text evidence="13">The sequence shown here is derived from an EMBL/GenBank/DDBJ whole genome shotgun (WGS) entry which is preliminary data.</text>
</comment>
<dbReference type="GO" id="GO:0002758">
    <property type="term" value="P:innate immune response-activating signaling pathway"/>
    <property type="evidence" value="ECO:0007669"/>
    <property type="project" value="UniProtKB-ARBA"/>
</dbReference>
<keyword evidence="6 7" id="KW-0175">Coiled coil</keyword>
<dbReference type="GO" id="GO:0042742">
    <property type="term" value="P:defense response to bacterium"/>
    <property type="evidence" value="ECO:0007669"/>
    <property type="project" value="UniProtKB-ARBA"/>
</dbReference>
<evidence type="ECO:0000313" key="13">
    <source>
        <dbReference type="EMBL" id="KAK1668881.1"/>
    </source>
</evidence>
<feature type="signal peptide" evidence="8">
    <location>
        <begin position="1"/>
        <end position="22"/>
    </location>
</feature>
<dbReference type="InterPro" id="IPR042197">
    <property type="entry name" value="Apaf_helical"/>
</dbReference>
<dbReference type="InterPro" id="IPR044974">
    <property type="entry name" value="Disease_R_plants"/>
</dbReference>
<dbReference type="SUPFAM" id="SSF52058">
    <property type="entry name" value="L domain-like"/>
    <property type="match status" value="1"/>
</dbReference>
<dbReference type="Pfam" id="PF23559">
    <property type="entry name" value="WHD_DRP"/>
    <property type="match status" value="1"/>
</dbReference>
<protein>
    <submittedName>
        <fullName evidence="13">Uncharacterized protein</fullName>
    </submittedName>
</protein>
<keyword evidence="14" id="KW-1185">Reference proteome</keyword>
<reference evidence="13" key="1">
    <citation type="submission" date="2023-07" db="EMBL/GenBank/DDBJ databases">
        <title>A chromosome-level genome assembly of Lolium multiflorum.</title>
        <authorList>
            <person name="Chen Y."/>
            <person name="Copetti D."/>
            <person name="Kolliker R."/>
            <person name="Studer B."/>
        </authorList>
    </citation>
    <scope>NUCLEOTIDE SEQUENCE</scope>
    <source>
        <strain evidence="13">02402/16</strain>
        <tissue evidence="13">Leaf</tissue>
    </source>
</reference>
<dbReference type="Gene3D" id="1.10.10.10">
    <property type="entry name" value="Winged helix-like DNA-binding domain superfamily/Winged helix DNA-binding domain"/>
    <property type="match status" value="1"/>
</dbReference>
<keyword evidence="3" id="KW-0677">Repeat</keyword>
<keyword evidence="2" id="KW-0433">Leucine-rich repeat</keyword>
<dbReference type="GO" id="GO:0009626">
    <property type="term" value="P:plant-type hypersensitive response"/>
    <property type="evidence" value="ECO:0007669"/>
    <property type="project" value="UniProtKB-ARBA"/>
</dbReference>
<feature type="domain" description="Disease resistance protein winged helix" evidence="11">
    <location>
        <begin position="441"/>
        <end position="512"/>
    </location>
</feature>
<evidence type="ECO:0000259" key="11">
    <source>
        <dbReference type="Pfam" id="PF23559"/>
    </source>
</evidence>
<dbReference type="Pfam" id="PF00931">
    <property type="entry name" value="NB-ARC"/>
    <property type="match status" value="1"/>
</dbReference>
<feature type="coiled-coil region" evidence="7">
    <location>
        <begin position="62"/>
        <end position="89"/>
    </location>
</feature>
<evidence type="ECO:0000259" key="9">
    <source>
        <dbReference type="Pfam" id="PF00931"/>
    </source>
</evidence>
<dbReference type="Proteomes" id="UP001231189">
    <property type="component" value="Unassembled WGS sequence"/>
</dbReference>
<evidence type="ECO:0000256" key="6">
    <source>
        <dbReference type="ARBA" id="ARBA00023054"/>
    </source>
</evidence>
<comment type="similarity">
    <text evidence="1">Belongs to the disease resistance NB-LRR family.</text>
</comment>
<dbReference type="InterPro" id="IPR038005">
    <property type="entry name" value="RX-like_CC"/>
</dbReference>
<keyword evidence="4" id="KW-0547">Nucleotide-binding</keyword>
<accession>A0AAD8T2S0</accession>
<dbReference type="PANTHER" id="PTHR23155:SF1011">
    <property type="entry name" value="OS11G0258500 PROTEIN"/>
    <property type="match status" value="1"/>
</dbReference>
<evidence type="ECO:0000256" key="4">
    <source>
        <dbReference type="ARBA" id="ARBA00022741"/>
    </source>
</evidence>
<dbReference type="InterPro" id="IPR055414">
    <property type="entry name" value="LRR_R13L4/SHOC2-like"/>
</dbReference>
<dbReference type="SUPFAM" id="SSF52540">
    <property type="entry name" value="P-loop containing nucleoside triphosphate hydrolases"/>
    <property type="match status" value="1"/>
</dbReference>
<sequence>MPPTLALALVSVATGVLSPVLGKLSTLLEKKYSSLKGVGDEILALRDELSSMNALLLKLADIDDLDVQVKEWRNQIRELSYEIEDCIDDFVRRVEQRDPDKRKNMKGFFQESIHKLRTLGARSEIASKILKLKARVDHAGERRKRYNFDGVASSSSMVVHIDPRLPALYAESESLVGIDEPRDELIEWLAVGEGNSVSKVKVVSVVGLGGLGKTTLARQVYGKIGEQFDCRAFVSVSQKPDMRKILRSILTAVTGIEHYPGIEGYDEEQLINKLRWFLNDKRYFVVIDDIWSTLAWPTIRCALLENKLSNRILITTRITSVARSCCSPDYSNVYEMKPLSDVYAGKLFEKRIFGEDQCPSQLKDVSSDILRKCGGLPLAVISIASLLASKPCTADQWERYRNYIGSPFEDVSSVSNMQKILALSYNDLPHYLKTCLLYLSMFPEDFVIPRDQLVRRWIAEGFISTYGGQRLEQVGYSYYNELINRSMIMPATQQWDRKAAFCRVHDVILDLIVSKSIDENFVMIFGNNNHTWGPQDKARRLLLDWRDQDNTMAPSSMDLSKARSFSTYGSSEHMPLLSDFQALRMIYIENSSLENHYFEDIGRLFQLKYLGLSGVRISKLPDQIGELQQLETLELRGTGIKELSKNIVRLKKLVFLYASNVRLFEGIGNMKALQEVRYVKVDSSTPTTCLDELGNLTELRYLGIDWLVSDTSSDQKSYTDIFVACIVRLCRFKFRYLNIGCDVRNGMSLDFLVNWSPPPCQLQNFVMRSGYHFPRIPEWVALLSNVTLLDMNINPVGEEVLRILGCLPYLQSLALNTTEILAGEALIICSSGFQSLEDFFFNWNISMGPLVFEVGAMPKLARFVYRLVARCVGSACGDLYLGLQQLPSLKHLFVDIDCRGANAEEVQNTEAAIRSAADLTLSHLRIDFSKLWMDEMAKNDDAVSVEGSEHRGGEGHAETSTKVLLEQHFRIFSV</sequence>
<dbReference type="Pfam" id="PF18052">
    <property type="entry name" value="Rx_N"/>
    <property type="match status" value="1"/>
</dbReference>
<dbReference type="Gene3D" id="1.20.5.4130">
    <property type="match status" value="1"/>
</dbReference>
<dbReference type="PANTHER" id="PTHR23155">
    <property type="entry name" value="DISEASE RESISTANCE PROTEIN RP"/>
    <property type="match status" value="1"/>
</dbReference>
<evidence type="ECO:0000256" key="7">
    <source>
        <dbReference type="SAM" id="Coils"/>
    </source>
</evidence>
<feature type="domain" description="Disease resistance R13L4/SHOC-2-like LRR" evidence="12">
    <location>
        <begin position="561"/>
        <end position="920"/>
    </location>
</feature>
<feature type="domain" description="NB-ARC" evidence="9">
    <location>
        <begin position="183"/>
        <end position="355"/>
    </location>
</feature>
<keyword evidence="5" id="KW-0611">Plant defense</keyword>
<keyword evidence="8" id="KW-0732">Signal</keyword>
<feature type="domain" description="Disease resistance N-terminal" evidence="10">
    <location>
        <begin position="16"/>
        <end position="103"/>
    </location>
</feature>
<dbReference type="InterPro" id="IPR036388">
    <property type="entry name" value="WH-like_DNA-bd_sf"/>
</dbReference>
<dbReference type="InterPro" id="IPR058922">
    <property type="entry name" value="WHD_DRP"/>
</dbReference>
<evidence type="ECO:0000256" key="8">
    <source>
        <dbReference type="SAM" id="SignalP"/>
    </source>
</evidence>
<evidence type="ECO:0000256" key="2">
    <source>
        <dbReference type="ARBA" id="ARBA00022614"/>
    </source>
</evidence>
<organism evidence="13 14">
    <name type="scientific">Lolium multiflorum</name>
    <name type="common">Italian ryegrass</name>
    <name type="synonym">Lolium perenne subsp. multiflorum</name>
    <dbReference type="NCBI Taxonomy" id="4521"/>
    <lineage>
        <taxon>Eukaryota</taxon>
        <taxon>Viridiplantae</taxon>
        <taxon>Streptophyta</taxon>
        <taxon>Embryophyta</taxon>
        <taxon>Tracheophyta</taxon>
        <taxon>Spermatophyta</taxon>
        <taxon>Magnoliopsida</taxon>
        <taxon>Liliopsida</taxon>
        <taxon>Poales</taxon>
        <taxon>Poaceae</taxon>
        <taxon>BOP clade</taxon>
        <taxon>Pooideae</taxon>
        <taxon>Poodae</taxon>
        <taxon>Poeae</taxon>
        <taxon>Poeae Chloroplast Group 2 (Poeae type)</taxon>
        <taxon>Loliodinae</taxon>
        <taxon>Loliinae</taxon>
        <taxon>Lolium</taxon>
    </lineage>
</organism>
<evidence type="ECO:0000259" key="10">
    <source>
        <dbReference type="Pfam" id="PF18052"/>
    </source>
</evidence>
<dbReference type="InterPro" id="IPR041118">
    <property type="entry name" value="Rx_N"/>
</dbReference>
<proteinExistence type="inferred from homology"/>
<dbReference type="Gene3D" id="1.10.8.430">
    <property type="entry name" value="Helical domain of apoptotic protease-activating factors"/>
    <property type="match status" value="1"/>
</dbReference>
<name>A0AAD8T2S0_LOLMU</name>
<dbReference type="Pfam" id="PF23598">
    <property type="entry name" value="LRR_14"/>
    <property type="match status" value="1"/>
</dbReference>
<dbReference type="EMBL" id="JAUUTY010000003">
    <property type="protein sequence ID" value="KAK1668881.1"/>
    <property type="molecule type" value="Genomic_DNA"/>
</dbReference>
<evidence type="ECO:0000313" key="14">
    <source>
        <dbReference type="Proteomes" id="UP001231189"/>
    </source>
</evidence>
<dbReference type="Gene3D" id="3.40.50.300">
    <property type="entry name" value="P-loop containing nucleotide triphosphate hydrolases"/>
    <property type="match status" value="1"/>
</dbReference>
<gene>
    <name evidence="13" type="ORF">QYE76_057040</name>
</gene>
<evidence type="ECO:0000256" key="3">
    <source>
        <dbReference type="ARBA" id="ARBA00022737"/>
    </source>
</evidence>
<evidence type="ECO:0000259" key="12">
    <source>
        <dbReference type="Pfam" id="PF23598"/>
    </source>
</evidence>
<evidence type="ECO:0000256" key="5">
    <source>
        <dbReference type="ARBA" id="ARBA00022821"/>
    </source>
</evidence>
<dbReference type="CDD" id="cd14798">
    <property type="entry name" value="RX-CC_like"/>
    <property type="match status" value="1"/>
</dbReference>